<feature type="domain" description="DUF2249" evidence="3">
    <location>
        <begin position="35"/>
        <end position="103"/>
    </location>
</feature>
<dbReference type="Gene3D" id="1.20.120.520">
    <property type="entry name" value="nmb1532 protein domain like"/>
    <property type="match status" value="1"/>
</dbReference>
<gene>
    <name evidence="4" type="ORF">HA227_00820</name>
</gene>
<organism evidence="4 5">
    <name type="scientific">Candidatus Iainarchaeum sp</name>
    <dbReference type="NCBI Taxonomy" id="3101447"/>
    <lineage>
        <taxon>Archaea</taxon>
        <taxon>Candidatus Iainarchaeota</taxon>
        <taxon>Candidatus Iainarchaeia</taxon>
        <taxon>Candidatus Iainarchaeales</taxon>
        <taxon>Candidatus Iainarchaeaceae</taxon>
        <taxon>Candidatus Iainarchaeum</taxon>
    </lineage>
</organism>
<dbReference type="PANTHER" id="PTHR39966:SF3">
    <property type="entry name" value="DUF438 DOMAIN-CONTAINING PROTEIN"/>
    <property type="match status" value="1"/>
</dbReference>
<dbReference type="InterPro" id="IPR007380">
    <property type="entry name" value="DUF438"/>
</dbReference>
<dbReference type="Proteomes" id="UP000527315">
    <property type="component" value="Unassembled WGS sequence"/>
</dbReference>
<proteinExistence type="predicted"/>
<sequence length="357" mass="41593">MTGTCRNTARFAKNEKRWFFIGEIKSKAQEKIPNIDLRALPPFERHAKIIKAWKELEKGQTMRLTNDHEPKPLYYQFQAEENGKFEWNYEKQGPKEWIFTIKKLSGIAGKDRKQEVKELIKQLHSGASAEEVKSKGKDLLKTISPLELGLIEQEIIKEGISREEMRRLCDVHLEIMKESLGKTELKLKPGHPIHTMMEEHKKILEFLEMIDNAVKSLKTAKGFSEAREEIETIRHAVHHLVEADKHHQREEEALFPALESKGISEPPEIMREEHEDLKQRKKALEELAIEPEKTSFEEFVKKAAEYSEFLQKELASHIYKEDNILYPMALKAIPKKEWKAIKEKCDAIGYCCFTPAH</sequence>
<dbReference type="InterPro" id="IPR012312">
    <property type="entry name" value="Hemerythrin-like"/>
</dbReference>
<dbReference type="Pfam" id="PF10006">
    <property type="entry name" value="DUF2249"/>
    <property type="match status" value="1"/>
</dbReference>
<dbReference type="EMBL" id="DUFJ01000021">
    <property type="protein sequence ID" value="HIH32771.1"/>
    <property type="molecule type" value="Genomic_DNA"/>
</dbReference>
<name>A0A7J4KRW6_9ARCH</name>
<evidence type="ECO:0000259" key="3">
    <source>
        <dbReference type="Pfam" id="PF10006"/>
    </source>
</evidence>
<dbReference type="Pfam" id="PF04282">
    <property type="entry name" value="DUF438"/>
    <property type="match status" value="1"/>
</dbReference>
<feature type="domain" description="Hemerythrin-like" evidence="1">
    <location>
        <begin position="191"/>
        <end position="329"/>
    </location>
</feature>
<evidence type="ECO:0000313" key="5">
    <source>
        <dbReference type="Proteomes" id="UP000527315"/>
    </source>
</evidence>
<dbReference type="Pfam" id="PF01814">
    <property type="entry name" value="Hemerythrin"/>
    <property type="match status" value="1"/>
</dbReference>
<dbReference type="AlphaFoldDB" id="A0A7J4KRW6"/>
<dbReference type="GO" id="GO:0005886">
    <property type="term" value="C:plasma membrane"/>
    <property type="evidence" value="ECO:0007669"/>
    <property type="project" value="TreeGrafter"/>
</dbReference>
<dbReference type="InterPro" id="IPR018720">
    <property type="entry name" value="DUF2249"/>
</dbReference>
<evidence type="ECO:0000259" key="2">
    <source>
        <dbReference type="Pfam" id="PF04282"/>
    </source>
</evidence>
<feature type="domain" description="DUF438" evidence="2">
    <location>
        <begin position="117"/>
        <end position="180"/>
    </location>
</feature>
<evidence type="ECO:0000313" key="4">
    <source>
        <dbReference type="EMBL" id="HIH32771.1"/>
    </source>
</evidence>
<evidence type="ECO:0000259" key="1">
    <source>
        <dbReference type="Pfam" id="PF01814"/>
    </source>
</evidence>
<dbReference type="PANTHER" id="PTHR39966">
    <property type="entry name" value="BLL2471 PROTEIN-RELATED"/>
    <property type="match status" value="1"/>
</dbReference>
<comment type="caution">
    <text evidence="4">The sequence shown here is derived from an EMBL/GenBank/DDBJ whole genome shotgun (WGS) entry which is preliminary data.</text>
</comment>
<reference evidence="5" key="1">
    <citation type="journal article" date="2020" name="bioRxiv">
        <title>A rank-normalized archaeal taxonomy based on genome phylogeny resolves widespread incomplete and uneven classifications.</title>
        <authorList>
            <person name="Rinke C."/>
            <person name="Chuvochina M."/>
            <person name="Mussig A.J."/>
            <person name="Chaumeil P.-A."/>
            <person name="Waite D.W."/>
            <person name="Whitman W.B."/>
            <person name="Parks D.H."/>
            <person name="Hugenholtz P."/>
        </authorList>
    </citation>
    <scope>NUCLEOTIDE SEQUENCE [LARGE SCALE GENOMIC DNA]</scope>
</reference>
<accession>A0A7J4KRW6</accession>
<protein>
    <submittedName>
        <fullName evidence="4">DUF438 domain-containing protein</fullName>
    </submittedName>
</protein>